<sequence length="201" mass="21696">MIRIVLAEDMHMVRGALIALLTLEGDIHVVADVDRGEDIIPAVAEHRPDVAVIDIDMPGIDGLTAAAGIHEQFPSCGTLIVTTFGQPGNLRRALESRVSGFLMKHSPPSELADAIRAVARGEVVIDPQLAMDAWSARTNPLTPREVEVLRLAAQGADSREIAPKLYLSVGTVRNYLTAIVSKLGARNRVDAIRLAQEQGWL</sequence>
<dbReference type="Gene3D" id="3.40.50.2300">
    <property type="match status" value="1"/>
</dbReference>
<proteinExistence type="predicted"/>
<dbReference type="PANTHER" id="PTHR43214:SF42">
    <property type="entry name" value="TRANSCRIPTIONAL REGULATORY PROTEIN DESR"/>
    <property type="match status" value="1"/>
</dbReference>
<dbReference type="GO" id="GO:0003677">
    <property type="term" value="F:DNA binding"/>
    <property type="evidence" value="ECO:0007669"/>
    <property type="project" value="UniProtKB-KW"/>
</dbReference>
<dbReference type="SMART" id="SM00448">
    <property type="entry name" value="REC"/>
    <property type="match status" value="1"/>
</dbReference>
<evidence type="ECO:0000313" key="6">
    <source>
        <dbReference type="Proteomes" id="UP000466345"/>
    </source>
</evidence>
<accession>A0A7K0CFZ8</accession>
<evidence type="ECO:0000256" key="2">
    <source>
        <dbReference type="PROSITE-ProRule" id="PRU00169"/>
    </source>
</evidence>
<keyword evidence="6" id="KW-1185">Reference proteome</keyword>
<dbReference type="GO" id="GO:0006355">
    <property type="term" value="P:regulation of DNA-templated transcription"/>
    <property type="evidence" value="ECO:0007669"/>
    <property type="project" value="InterPro"/>
</dbReference>
<name>A0A7K0CFZ8_9ACTN</name>
<dbReference type="OrthoDB" id="9808843at2"/>
<evidence type="ECO:0000259" key="4">
    <source>
        <dbReference type="PROSITE" id="PS50110"/>
    </source>
</evidence>
<protein>
    <submittedName>
        <fullName evidence="5">Transcriptional regulatory protein DesR</fullName>
    </submittedName>
</protein>
<dbReference type="Pfam" id="PF00196">
    <property type="entry name" value="GerE"/>
    <property type="match status" value="1"/>
</dbReference>
<keyword evidence="2" id="KW-0597">Phosphoprotein</keyword>
<feature type="domain" description="HTH luxR-type" evidence="3">
    <location>
        <begin position="134"/>
        <end position="199"/>
    </location>
</feature>
<dbReference type="AlphaFoldDB" id="A0A7K0CFZ8"/>
<dbReference type="PRINTS" id="PR00038">
    <property type="entry name" value="HTHLUXR"/>
</dbReference>
<evidence type="ECO:0000259" key="3">
    <source>
        <dbReference type="PROSITE" id="PS50043"/>
    </source>
</evidence>
<dbReference type="SUPFAM" id="SSF46894">
    <property type="entry name" value="C-terminal effector domain of the bipartite response regulators"/>
    <property type="match status" value="1"/>
</dbReference>
<dbReference type="InterPro" id="IPR011006">
    <property type="entry name" value="CheY-like_superfamily"/>
</dbReference>
<dbReference type="Proteomes" id="UP000466345">
    <property type="component" value="Unassembled WGS sequence"/>
</dbReference>
<dbReference type="InterPro" id="IPR001789">
    <property type="entry name" value="Sig_transdc_resp-reg_receiver"/>
</dbReference>
<gene>
    <name evidence="5" type="primary">desR_1</name>
    <name evidence="5" type="ORF">SRB5_17730</name>
</gene>
<dbReference type="PROSITE" id="PS00622">
    <property type="entry name" value="HTH_LUXR_1"/>
    <property type="match status" value="1"/>
</dbReference>
<dbReference type="PANTHER" id="PTHR43214">
    <property type="entry name" value="TWO-COMPONENT RESPONSE REGULATOR"/>
    <property type="match status" value="1"/>
</dbReference>
<reference evidence="5 6" key="1">
    <citation type="submission" date="2019-10" db="EMBL/GenBank/DDBJ databases">
        <title>Streptomyces smaragdinus sp. nov. and Streptomyces fabii sp. nov., isolated from the gut of fungus growing-termite Macrotermes natalensis.</title>
        <authorList>
            <person name="Schwitalla J."/>
            <person name="Benndorf R."/>
            <person name="Martin K."/>
            <person name="De Beer W."/>
            <person name="Kaster A.-K."/>
            <person name="Vollmers J."/>
            <person name="Poulsen M."/>
            <person name="Beemelmanns C."/>
        </authorList>
    </citation>
    <scope>NUCLEOTIDE SEQUENCE [LARGE SCALE GENOMIC DNA]</scope>
    <source>
        <strain evidence="5 6">RB5</strain>
    </source>
</reference>
<dbReference type="PROSITE" id="PS50110">
    <property type="entry name" value="RESPONSE_REGULATORY"/>
    <property type="match status" value="1"/>
</dbReference>
<dbReference type="SMART" id="SM00421">
    <property type="entry name" value="HTH_LUXR"/>
    <property type="match status" value="1"/>
</dbReference>
<feature type="domain" description="Response regulatory" evidence="4">
    <location>
        <begin position="3"/>
        <end position="119"/>
    </location>
</feature>
<dbReference type="Pfam" id="PF00072">
    <property type="entry name" value="Response_reg"/>
    <property type="match status" value="1"/>
</dbReference>
<keyword evidence="1" id="KW-0238">DNA-binding</keyword>
<dbReference type="RefSeq" id="WP_153450953.1">
    <property type="nucleotide sequence ID" value="NZ_WEGJ01000004.1"/>
</dbReference>
<evidence type="ECO:0000256" key="1">
    <source>
        <dbReference type="ARBA" id="ARBA00023125"/>
    </source>
</evidence>
<evidence type="ECO:0000313" key="5">
    <source>
        <dbReference type="EMBL" id="MQY11654.1"/>
    </source>
</evidence>
<dbReference type="InterPro" id="IPR016032">
    <property type="entry name" value="Sig_transdc_resp-reg_C-effctor"/>
</dbReference>
<dbReference type="InterPro" id="IPR039420">
    <property type="entry name" value="WalR-like"/>
</dbReference>
<organism evidence="5 6">
    <name type="scientific">Streptomyces smaragdinus</name>
    <dbReference type="NCBI Taxonomy" id="2585196"/>
    <lineage>
        <taxon>Bacteria</taxon>
        <taxon>Bacillati</taxon>
        <taxon>Actinomycetota</taxon>
        <taxon>Actinomycetes</taxon>
        <taxon>Kitasatosporales</taxon>
        <taxon>Streptomycetaceae</taxon>
        <taxon>Streptomyces</taxon>
    </lineage>
</organism>
<dbReference type="GO" id="GO:0000160">
    <property type="term" value="P:phosphorelay signal transduction system"/>
    <property type="evidence" value="ECO:0007669"/>
    <property type="project" value="InterPro"/>
</dbReference>
<dbReference type="InterPro" id="IPR000792">
    <property type="entry name" value="Tscrpt_reg_LuxR_C"/>
</dbReference>
<dbReference type="SUPFAM" id="SSF52172">
    <property type="entry name" value="CheY-like"/>
    <property type="match status" value="1"/>
</dbReference>
<dbReference type="PROSITE" id="PS50043">
    <property type="entry name" value="HTH_LUXR_2"/>
    <property type="match status" value="1"/>
</dbReference>
<dbReference type="CDD" id="cd06170">
    <property type="entry name" value="LuxR_C_like"/>
    <property type="match status" value="1"/>
</dbReference>
<dbReference type="EMBL" id="WEGJ01000004">
    <property type="protein sequence ID" value="MQY11654.1"/>
    <property type="molecule type" value="Genomic_DNA"/>
</dbReference>
<feature type="modified residue" description="4-aspartylphosphate" evidence="2">
    <location>
        <position position="54"/>
    </location>
</feature>
<comment type="caution">
    <text evidence="5">The sequence shown here is derived from an EMBL/GenBank/DDBJ whole genome shotgun (WGS) entry which is preliminary data.</text>
</comment>